<sequence>MLNTQRKRILTSLLVVGFLLFVAQFVYANQGEPGSTEDPLVTQSYVEQRIEQFKYYVDQKLANNETGQPSEAASTFKVVELKNGERLITGGGTELILRSGKAKAIVSELGGLSNVTEGYDIGKDQSIPTNHLLIIPRDDGRGVIATTDAILMVKGAYTIQQ</sequence>
<protein>
    <submittedName>
        <fullName evidence="2">Uncharacterized protein</fullName>
    </submittedName>
</protein>
<dbReference type="OrthoDB" id="2381664at2"/>
<reference evidence="2 3" key="1">
    <citation type="submission" date="2019-10" db="EMBL/GenBank/DDBJ databases">
        <title>Alkaliphilus serpentinus sp. nov. and Alkaliphilus pronyensis sp. nov., two novel anaerobic alkaliphilic species isolated from the serpentinized-hosted hydrothermal field of the Prony Bay (New Caledonia).</title>
        <authorList>
            <person name="Postec A."/>
        </authorList>
    </citation>
    <scope>NUCLEOTIDE SEQUENCE [LARGE SCALE GENOMIC DNA]</scope>
    <source>
        <strain evidence="2 3">LacV</strain>
    </source>
</reference>
<proteinExistence type="predicted"/>
<evidence type="ECO:0000313" key="2">
    <source>
        <dbReference type="EMBL" id="KAB3534170.1"/>
    </source>
</evidence>
<dbReference type="AlphaFoldDB" id="A0A6I0EYY8"/>
<name>A0A6I0EYY8_9FIRM</name>
<evidence type="ECO:0000313" key="3">
    <source>
        <dbReference type="Proteomes" id="UP000432715"/>
    </source>
</evidence>
<dbReference type="EMBL" id="WBZC01000031">
    <property type="protein sequence ID" value="KAB3534170.1"/>
    <property type="molecule type" value="Genomic_DNA"/>
</dbReference>
<organism evidence="2 3">
    <name type="scientific">Alkaliphilus pronyensis</name>
    <dbReference type="NCBI Taxonomy" id="1482732"/>
    <lineage>
        <taxon>Bacteria</taxon>
        <taxon>Bacillati</taxon>
        <taxon>Bacillota</taxon>
        <taxon>Clostridia</taxon>
        <taxon>Peptostreptococcales</taxon>
        <taxon>Natronincolaceae</taxon>
        <taxon>Alkaliphilus</taxon>
    </lineage>
</organism>
<dbReference type="RefSeq" id="WP_151861391.1">
    <property type="nucleotide sequence ID" value="NZ_WBZC01000031.1"/>
</dbReference>
<evidence type="ECO:0000256" key="1">
    <source>
        <dbReference type="SAM" id="SignalP"/>
    </source>
</evidence>
<keyword evidence="3" id="KW-1185">Reference proteome</keyword>
<keyword evidence="1" id="KW-0732">Signal</keyword>
<accession>A0A6I0EYY8</accession>
<comment type="caution">
    <text evidence="2">The sequence shown here is derived from an EMBL/GenBank/DDBJ whole genome shotgun (WGS) entry which is preliminary data.</text>
</comment>
<feature type="signal peptide" evidence="1">
    <location>
        <begin position="1"/>
        <end position="28"/>
    </location>
</feature>
<gene>
    <name evidence="2" type="ORF">F8154_09540</name>
</gene>
<feature type="chain" id="PRO_5026167991" evidence="1">
    <location>
        <begin position="29"/>
        <end position="161"/>
    </location>
</feature>
<dbReference type="Proteomes" id="UP000432715">
    <property type="component" value="Unassembled WGS sequence"/>
</dbReference>